<organism evidence="4 5">
    <name type="scientific">Steinernema hermaphroditum</name>
    <dbReference type="NCBI Taxonomy" id="289476"/>
    <lineage>
        <taxon>Eukaryota</taxon>
        <taxon>Metazoa</taxon>
        <taxon>Ecdysozoa</taxon>
        <taxon>Nematoda</taxon>
        <taxon>Chromadorea</taxon>
        <taxon>Rhabditida</taxon>
        <taxon>Tylenchina</taxon>
        <taxon>Panagrolaimomorpha</taxon>
        <taxon>Strongyloidoidea</taxon>
        <taxon>Steinernematidae</taxon>
        <taxon>Steinernema</taxon>
    </lineage>
</organism>
<dbReference type="SMART" id="SM01088">
    <property type="entry name" value="Col_cuticle_N"/>
    <property type="match status" value="1"/>
</dbReference>
<keyword evidence="5" id="KW-1185">Reference proteome</keyword>
<keyword evidence="1" id="KW-0677">Repeat</keyword>
<feature type="region of interest" description="Disordered" evidence="2">
    <location>
        <begin position="181"/>
        <end position="211"/>
    </location>
</feature>
<dbReference type="Gene3D" id="1.20.5.320">
    <property type="entry name" value="6-Phosphogluconate Dehydrogenase, domain 3"/>
    <property type="match status" value="1"/>
</dbReference>
<evidence type="ECO:0000313" key="5">
    <source>
        <dbReference type="Proteomes" id="UP001175271"/>
    </source>
</evidence>
<name>A0AA39ITB8_9BILA</name>
<dbReference type="AlphaFoldDB" id="A0AA39ITB8"/>
<dbReference type="EMBL" id="JAUCMV010000001">
    <property type="protein sequence ID" value="KAK0429435.1"/>
    <property type="molecule type" value="Genomic_DNA"/>
</dbReference>
<protein>
    <recommendedName>
        <fullName evidence="3">Nematode cuticle collagen N-terminal domain-containing protein</fullName>
    </recommendedName>
</protein>
<reference evidence="4" key="1">
    <citation type="submission" date="2023-06" db="EMBL/GenBank/DDBJ databases">
        <title>Genomic analysis of the entomopathogenic nematode Steinernema hermaphroditum.</title>
        <authorList>
            <person name="Schwarz E.M."/>
            <person name="Heppert J.K."/>
            <person name="Baniya A."/>
            <person name="Schwartz H.T."/>
            <person name="Tan C.-H."/>
            <person name="Antoshechkin I."/>
            <person name="Sternberg P.W."/>
            <person name="Goodrich-Blair H."/>
            <person name="Dillman A.R."/>
        </authorList>
    </citation>
    <scope>NUCLEOTIDE SEQUENCE</scope>
    <source>
        <strain evidence="4">PS9179</strain>
        <tissue evidence="4">Whole animal</tissue>
    </source>
</reference>
<evidence type="ECO:0000259" key="3">
    <source>
        <dbReference type="SMART" id="SM01088"/>
    </source>
</evidence>
<dbReference type="PANTHER" id="PTHR24637">
    <property type="entry name" value="COLLAGEN"/>
    <property type="match status" value="1"/>
</dbReference>
<evidence type="ECO:0000256" key="2">
    <source>
        <dbReference type="SAM" id="MobiDB-lite"/>
    </source>
</evidence>
<evidence type="ECO:0000256" key="1">
    <source>
        <dbReference type="ARBA" id="ARBA00022737"/>
    </source>
</evidence>
<evidence type="ECO:0000313" key="4">
    <source>
        <dbReference type="EMBL" id="KAK0429435.1"/>
    </source>
</evidence>
<sequence length="312" mass="34736">MREEVVVGIASACSTTALVTCLLVLPSLVSLINDLHDEVITGLQIFRVETDSAWTDIMHIQKAVSAPSKPRENPFNGVFRQKRQEFKGLPDYCQCEPVKPVCPPGPPGPPGQTGAAGKAGEPGPPGENNKETEEALMENLALLGLTERQESLEQLENLVILDHQVKQERLENLAQVVPKDLPAPTEKMPRLSKANRGRREKLGPQADQELKESQETMLQLVSRDLKAPLEKREKQEMLAIKDSLELLVALECQVLMVNTVHVPNVQLSIFAVTSCDFSVFNNGIHNFASPRDVHRREFIFNVELLHYLAFLK</sequence>
<dbReference type="Pfam" id="PF01484">
    <property type="entry name" value="Col_cuticle_N"/>
    <property type="match status" value="1"/>
</dbReference>
<feature type="compositionally biased region" description="Low complexity" evidence="2">
    <location>
        <begin position="112"/>
        <end position="121"/>
    </location>
</feature>
<dbReference type="PANTHER" id="PTHR24637:SF194">
    <property type="entry name" value="CUTICLE COLLAGEN 10-RELATED"/>
    <property type="match status" value="1"/>
</dbReference>
<comment type="caution">
    <text evidence="4">The sequence shown here is derived from an EMBL/GenBank/DDBJ whole genome shotgun (WGS) entry which is preliminary data.</text>
</comment>
<feature type="domain" description="Nematode cuticle collagen N-terminal" evidence="3">
    <location>
        <begin position="5"/>
        <end position="57"/>
    </location>
</feature>
<proteinExistence type="predicted"/>
<feature type="region of interest" description="Disordered" evidence="2">
    <location>
        <begin position="104"/>
        <end position="131"/>
    </location>
</feature>
<dbReference type="GO" id="GO:0042302">
    <property type="term" value="F:structural constituent of cuticle"/>
    <property type="evidence" value="ECO:0007669"/>
    <property type="project" value="InterPro"/>
</dbReference>
<gene>
    <name evidence="4" type="ORF">QR680_011380</name>
</gene>
<dbReference type="InterPro" id="IPR002486">
    <property type="entry name" value="Col_cuticle_N"/>
</dbReference>
<dbReference type="Proteomes" id="UP001175271">
    <property type="component" value="Unassembled WGS sequence"/>
</dbReference>
<accession>A0AA39ITB8</accession>